<evidence type="ECO:0000313" key="3">
    <source>
        <dbReference type="EMBL" id="ANS79236.1"/>
    </source>
</evidence>
<dbReference type="KEGG" id="serj:SGUI_1840"/>
<gene>
    <name evidence="3" type="ORF">SGUI_1840</name>
</gene>
<organism evidence="3 4">
    <name type="scientific">Serinicoccus hydrothermalis</name>
    <dbReference type="NCBI Taxonomy" id="1758689"/>
    <lineage>
        <taxon>Bacteria</taxon>
        <taxon>Bacillati</taxon>
        <taxon>Actinomycetota</taxon>
        <taxon>Actinomycetes</taxon>
        <taxon>Micrococcales</taxon>
        <taxon>Ornithinimicrobiaceae</taxon>
        <taxon>Serinicoccus</taxon>
    </lineage>
</organism>
<dbReference type="Gene3D" id="3.30.70.1880">
    <property type="entry name" value="Protein of unknown function DUF881"/>
    <property type="match status" value="1"/>
</dbReference>
<proteinExistence type="inferred from homology"/>
<comment type="similarity">
    <text evidence="1">Belongs to the UPF0749 family.</text>
</comment>
<dbReference type="PATRIC" id="fig|1758689.4.peg.1905"/>
<dbReference type="GO" id="GO:0005886">
    <property type="term" value="C:plasma membrane"/>
    <property type="evidence" value="ECO:0007669"/>
    <property type="project" value="TreeGrafter"/>
</dbReference>
<feature type="compositionally biased region" description="Basic and acidic residues" evidence="2">
    <location>
        <begin position="11"/>
        <end position="34"/>
    </location>
</feature>
<dbReference type="EMBL" id="CP014989">
    <property type="protein sequence ID" value="ANS79236.1"/>
    <property type="molecule type" value="Genomic_DNA"/>
</dbReference>
<dbReference type="PANTHER" id="PTHR37313:SF4">
    <property type="entry name" value="CONSERVED MEMBRANE PROTEIN-RELATED"/>
    <property type="match status" value="1"/>
</dbReference>
<keyword evidence="4" id="KW-1185">Reference proteome</keyword>
<dbReference type="STRING" id="1758689.SGUI_1840"/>
<protein>
    <submittedName>
        <fullName evidence="3">Membrane spanning protein</fullName>
    </submittedName>
</protein>
<dbReference type="Pfam" id="PF05949">
    <property type="entry name" value="DUF881"/>
    <property type="match status" value="1"/>
</dbReference>
<feature type="compositionally biased region" description="Basic and acidic residues" evidence="2">
    <location>
        <begin position="41"/>
        <end position="54"/>
    </location>
</feature>
<name>A0A1B1NCT6_9MICO</name>
<dbReference type="AlphaFoldDB" id="A0A1B1NCT6"/>
<dbReference type="Proteomes" id="UP000092482">
    <property type="component" value="Chromosome"/>
</dbReference>
<dbReference type="PANTHER" id="PTHR37313">
    <property type="entry name" value="UPF0749 PROTEIN RV1825"/>
    <property type="match status" value="1"/>
</dbReference>
<evidence type="ECO:0000256" key="2">
    <source>
        <dbReference type="SAM" id="MobiDB-lite"/>
    </source>
</evidence>
<accession>A0A1B1NCT6</accession>
<feature type="region of interest" description="Disordered" evidence="2">
    <location>
        <begin position="1"/>
        <end position="61"/>
    </location>
</feature>
<dbReference type="InterPro" id="IPR010273">
    <property type="entry name" value="DUF881"/>
</dbReference>
<sequence>MTCGQLAPAGRHAEADHDEAHPDPEVPVADRADRPLAPGDVEDRHPQDAHDHEGAHHRHEPRGVARQALGLGAGLAGAFGALARTLSAARLGHVRLLRGGSGQDIRPIPWVVMTDDVGEGTATARRGRVVGVTAVCLAAGMLFGTSASLAREGGGAPADLVDLITERDAQVQDLTGRADDLADEVEQLRAEQASSVASLDARRADELALGVGAAAAQGPAVGVTLDDAGYSLDTLPEGYSVDDVVVHQQDLQGVVNALWAGGAEAIMVQDQRIVSTSAVQCVGNTLYLQGRVYSPPYTVTAIGDPEALRSSLAADPVVSTYRDWAQAVGLGYDVEDLGETELPAYAGAVRPQHASVVRP</sequence>
<reference evidence="3 4" key="1">
    <citation type="submission" date="2016-03" db="EMBL/GenBank/DDBJ databases">
        <title>Shallow-sea hydrothermal system.</title>
        <authorList>
            <person name="Tang K."/>
        </authorList>
    </citation>
    <scope>NUCLEOTIDE SEQUENCE [LARGE SCALE GENOMIC DNA]</scope>
    <source>
        <strain evidence="3 4">JLT9</strain>
    </source>
</reference>
<evidence type="ECO:0000256" key="1">
    <source>
        <dbReference type="ARBA" id="ARBA00009108"/>
    </source>
</evidence>
<evidence type="ECO:0000313" key="4">
    <source>
        <dbReference type="Proteomes" id="UP000092482"/>
    </source>
</evidence>